<gene>
    <name evidence="1" type="ORF">RPERSI_LOCUS19226</name>
</gene>
<dbReference type="Proteomes" id="UP000789920">
    <property type="component" value="Unassembled WGS sequence"/>
</dbReference>
<proteinExistence type="predicted"/>
<evidence type="ECO:0000313" key="2">
    <source>
        <dbReference type="Proteomes" id="UP000789920"/>
    </source>
</evidence>
<sequence length="44" mass="4985">DAYIPKLSSKKKSSPKKYTSQKKSGTIIDSQIRKIILAMFNDPE</sequence>
<organism evidence="1 2">
    <name type="scientific">Racocetra persica</name>
    <dbReference type="NCBI Taxonomy" id="160502"/>
    <lineage>
        <taxon>Eukaryota</taxon>
        <taxon>Fungi</taxon>
        <taxon>Fungi incertae sedis</taxon>
        <taxon>Mucoromycota</taxon>
        <taxon>Glomeromycotina</taxon>
        <taxon>Glomeromycetes</taxon>
        <taxon>Diversisporales</taxon>
        <taxon>Gigasporaceae</taxon>
        <taxon>Racocetra</taxon>
    </lineage>
</organism>
<comment type="caution">
    <text evidence="1">The sequence shown here is derived from an EMBL/GenBank/DDBJ whole genome shotgun (WGS) entry which is preliminary data.</text>
</comment>
<feature type="non-terminal residue" evidence="1">
    <location>
        <position position="44"/>
    </location>
</feature>
<name>A0ACA9RFS6_9GLOM</name>
<feature type="non-terminal residue" evidence="1">
    <location>
        <position position="1"/>
    </location>
</feature>
<accession>A0ACA9RFS6</accession>
<keyword evidence="2" id="KW-1185">Reference proteome</keyword>
<protein>
    <submittedName>
        <fullName evidence="1">29265_t:CDS:1</fullName>
    </submittedName>
</protein>
<dbReference type="EMBL" id="CAJVQC010052330">
    <property type="protein sequence ID" value="CAG8791436.1"/>
    <property type="molecule type" value="Genomic_DNA"/>
</dbReference>
<reference evidence="1" key="1">
    <citation type="submission" date="2021-06" db="EMBL/GenBank/DDBJ databases">
        <authorList>
            <person name="Kallberg Y."/>
            <person name="Tangrot J."/>
            <person name="Rosling A."/>
        </authorList>
    </citation>
    <scope>NUCLEOTIDE SEQUENCE</scope>
    <source>
        <strain evidence="1">MA461A</strain>
    </source>
</reference>
<evidence type="ECO:0000313" key="1">
    <source>
        <dbReference type="EMBL" id="CAG8791436.1"/>
    </source>
</evidence>